<organism evidence="4 5">
    <name type="scientific">Prescottella agglutinans</name>
    <dbReference type="NCBI Taxonomy" id="1644129"/>
    <lineage>
        <taxon>Bacteria</taxon>
        <taxon>Bacillati</taxon>
        <taxon>Actinomycetota</taxon>
        <taxon>Actinomycetes</taxon>
        <taxon>Mycobacteriales</taxon>
        <taxon>Nocardiaceae</taxon>
        <taxon>Prescottella</taxon>
    </lineage>
</organism>
<dbReference type="InterPro" id="IPR026893">
    <property type="entry name" value="Tyr/Ser_Pase_IphP-type"/>
</dbReference>
<proteinExistence type="inferred from homology"/>
<dbReference type="PANTHER" id="PTHR31126:SF1">
    <property type="entry name" value="TYROSINE SPECIFIC PROTEIN PHOSPHATASES DOMAIN-CONTAINING PROTEIN"/>
    <property type="match status" value="1"/>
</dbReference>
<dbReference type="SUPFAM" id="SSF52799">
    <property type="entry name" value="(Phosphotyrosine protein) phosphatases II"/>
    <property type="match status" value="1"/>
</dbReference>
<evidence type="ECO:0000256" key="2">
    <source>
        <dbReference type="SAM" id="MobiDB-lite"/>
    </source>
</evidence>
<dbReference type="InterPro" id="IPR016130">
    <property type="entry name" value="Tyr_Pase_AS"/>
</dbReference>
<feature type="compositionally biased region" description="Low complexity" evidence="2">
    <location>
        <begin position="76"/>
        <end position="86"/>
    </location>
</feature>
<dbReference type="Pfam" id="PF13350">
    <property type="entry name" value="Y_phosphatase3"/>
    <property type="match status" value="1"/>
</dbReference>
<keyword evidence="4" id="KW-0378">Hydrolase</keyword>
<sequence length="368" mass="38127">MKAGSSPLRTRTVRSATAVLIAGGMFLSGNMIASAQDTTTPPTTTPPTTTPDPTTTTPKPPLEIPAELLGSLGSIPGATTTPGPTTTAPPGPQLPGGALGSLGSGSADVHLDPTPRLASVPNFRDVAGNEGGGYEALANRHLKRGVIYRSNALVSASDEDLATLSSLKVTHIYDLRGTDEIANPQTGGADKLPAGADYKNVPIEFGDLMGLAQTLQSPDEGRQFMENTYRAFVTDPAKRAGLKQVLTDIAGSTGPVLLHCSAGKDRTGWIAALLLTISGVQEQTIADDYLLSNQYLADSNAATLGQIRGAFGDQAAANLEPVLNVDKSYLDAGLTQMRADYGGPVAYLADGIGLDQMTIAKLAKKLNF</sequence>
<reference evidence="4 5" key="1">
    <citation type="submission" date="2023-04" db="EMBL/GenBank/DDBJ databases">
        <title>Forest soil microbial communities from Buena Vista Peninsula, Colon Province, Panama.</title>
        <authorList>
            <person name="Bouskill N."/>
        </authorList>
    </citation>
    <scope>NUCLEOTIDE SEQUENCE [LARGE SCALE GENOMIC DNA]</scope>
    <source>
        <strain evidence="4 5">CFH S0262</strain>
    </source>
</reference>
<dbReference type="InterPro" id="IPR029021">
    <property type="entry name" value="Prot-tyrosine_phosphatase-like"/>
</dbReference>
<comment type="caution">
    <text evidence="4">The sequence shown here is derived from an EMBL/GenBank/DDBJ whole genome shotgun (WGS) entry which is preliminary data.</text>
</comment>
<evidence type="ECO:0000313" key="5">
    <source>
        <dbReference type="Proteomes" id="UP001160334"/>
    </source>
</evidence>
<dbReference type="PANTHER" id="PTHR31126">
    <property type="entry name" value="TYROSINE-PROTEIN PHOSPHATASE"/>
    <property type="match status" value="1"/>
</dbReference>
<feature type="signal peptide" evidence="3">
    <location>
        <begin position="1"/>
        <end position="35"/>
    </location>
</feature>
<name>A0ABT6MHQ1_9NOCA</name>
<keyword evidence="3" id="KW-0732">Signal</keyword>
<evidence type="ECO:0000256" key="3">
    <source>
        <dbReference type="SAM" id="SignalP"/>
    </source>
</evidence>
<dbReference type="RefSeq" id="WP_280763099.1">
    <property type="nucleotide sequence ID" value="NZ_JARXVC010000016.1"/>
</dbReference>
<protein>
    <submittedName>
        <fullName evidence="4">Protein-tyrosine phosphatase</fullName>
        <ecNumber evidence="4">3.1.3.48</ecNumber>
    </submittedName>
</protein>
<dbReference type="EMBL" id="JARXVC010000016">
    <property type="protein sequence ID" value="MDH6283845.1"/>
    <property type="molecule type" value="Genomic_DNA"/>
</dbReference>
<comment type="similarity">
    <text evidence="1">Belongs to the protein-tyrosine phosphatase family.</text>
</comment>
<evidence type="ECO:0000256" key="1">
    <source>
        <dbReference type="ARBA" id="ARBA00009580"/>
    </source>
</evidence>
<evidence type="ECO:0000313" key="4">
    <source>
        <dbReference type="EMBL" id="MDH6283845.1"/>
    </source>
</evidence>
<feature type="region of interest" description="Disordered" evidence="2">
    <location>
        <begin position="34"/>
        <end position="109"/>
    </location>
</feature>
<dbReference type="Gene3D" id="3.90.190.10">
    <property type="entry name" value="Protein tyrosine phosphatase superfamily"/>
    <property type="match status" value="1"/>
</dbReference>
<accession>A0ABT6MHQ1</accession>
<keyword evidence="5" id="KW-1185">Reference proteome</keyword>
<dbReference type="EC" id="3.1.3.48" evidence="4"/>
<feature type="chain" id="PRO_5045997787" evidence="3">
    <location>
        <begin position="36"/>
        <end position="368"/>
    </location>
</feature>
<gene>
    <name evidence="4" type="ORF">M2280_005096</name>
</gene>
<dbReference type="GO" id="GO:0004725">
    <property type="term" value="F:protein tyrosine phosphatase activity"/>
    <property type="evidence" value="ECO:0007669"/>
    <property type="project" value="UniProtKB-EC"/>
</dbReference>
<dbReference type="PROSITE" id="PS00383">
    <property type="entry name" value="TYR_PHOSPHATASE_1"/>
    <property type="match status" value="1"/>
</dbReference>
<dbReference type="Proteomes" id="UP001160334">
    <property type="component" value="Unassembled WGS sequence"/>
</dbReference>